<dbReference type="Proteomes" id="UP000799755">
    <property type="component" value="Unassembled WGS sequence"/>
</dbReference>
<name>A0ACB6R7J2_9PLEO</name>
<comment type="caution">
    <text evidence="1">The sequence shown here is derived from an EMBL/GenBank/DDBJ whole genome shotgun (WGS) entry which is preliminary data.</text>
</comment>
<protein>
    <submittedName>
        <fullName evidence="1">Uncharacterized protein</fullName>
    </submittedName>
</protein>
<sequence length="261" mass="29051">MCSQNIGWAQFCALEQPTAAHQDRSESLQNVFPQVVISQPVFHWKCNVRSYNAGFWKVRSGVIFATWELNAGSKGLNIDSPCEMGRLLLQTRAGHPAPAQKYYPSLLFNLFCSINSIKQAPRDPLKKVISNTALLNSDPVEQRPLPHSPMANGLWPGRREKLFSLPVSSEAKPGKWKHVGLPGLYQDQCFTTPPTTTLVFDNAPVARKSSKGLQAENQVILARILPAQGYGIAVQISHVFVVIGLTFFRDPYFACLQFAHF</sequence>
<organism evidence="1 2">
    <name type="scientific">Lindgomyces ingoldianus</name>
    <dbReference type="NCBI Taxonomy" id="673940"/>
    <lineage>
        <taxon>Eukaryota</taxon>
        <taxon>Fungi</taxon>
        <taxon>Dikarya</taxon>
        <taxon>Ascomycota</taxon>
        <taxon>Pezizomycotina</taxon>
        <taxon>Dothideomycetes</taxon>
        <taxon>Pleosporomycetidae</taxon>
        <taxon>Pleosporales</taxon>
        <taxon>Lindgomycetaceae</taxon>
        <taxon>Lindgomyces</taxon>
    </lineage>
</organism>
<accession>A0ACB6R7J2</accession>
<proteinExistence type="predicted"/>
<evidence type="ECO:0000313" key="2">
    <source>
        <dbReference type="Proteomes" id="UP000799755"/>
    </source>
</evidence>
<gene>
    <name evidence="1" type="ORF">BDR25DRAFT_350665</name>
</gene>
<reference evidence="1" key="1">
    <citation type="journal article" date="2020" name="Stud. Mycol.">
        <title>101 Dothideomycetes genomes: a test case for predicting lifestyles and emergence of pathogens.</title>
        <authorList>
            <person name="Haridas S."/>
            <person name="Albert R."/>
            <person name="Binder M."/>
            <person name="Bloem J."/>
            <person name="Labutti K."/>
            <person name="Salamov A."/>
            <person name="Andreopoulos B."/>
            <person name="Baker S."/>
            <person name="Barry K."/>
            <person name="Bills G."/>
            <person name="Bluhm B."/>
            <person name="Cannon C."/>
            <person name="Castanera R."/>
            <person name="Culley D."/>
            <person name="Daum C."/>
            <person name="Ezra D."/>
            <person name="Gonzalez J."/>
            <person name="Henrissat B."/>
            <person name="Kuo A."/>
            <person name="Liang C."/>
            <person name="Lipzen A."/>
            <person name="Lutzoni F."/>
            <person name="Magnuson J."/>
            <person name="Mondo S."/>
            <person name="Nolan M."/>
            <person name="Ohm R."/>
            <person name="Pangilinan J."/>
            <person name="Park H.-J."/>
            <person name="Ramirez L."/>
            <person name="Alfaro M."/>
            <person name="Sun H."/>
            <person name="Tritt A."/>
            <person name="Yoshinaga Y."/>
            <person name="Zwiers L.-H."/>
            <person name="Turgeon B."/>
            <person name="Goodwin S."/>
            <person name="Spatafora J."/>
            <person name="Crous P."/>
            <person name="Grigoriev I."/>
        </authorList>
    </citation>
    <scope>NUCLEOTIDE SEQUENCE</scope>
    <source>
        <strain evidence="1">ATCC 200398</strain>
    </source>
</reference>
<evidence type="ECO:0000313" key="1">
    <source>
        <dbReference type="EMBL" id="KAF2475278.1"/>
    </source>
</evidence>
<keyword evidence="2" id="KW-1185">Reference proteome</keyword>
<dbReference type="EMBL" id="MU003496">
    <property type="protein sequence ID" value="KAF2475278.1"/>
    <property type="molecule type" value="Genomic_DNA"/>
</dbReference>